<evidence type="ECO:0000313" key="1">
    <source>
        <dbReference type="EMBL" id="QZE12756.1"/>
    </source>
</evidence>
<evidence type="ECO:0000313" key="2">
    <source>
        <dbReference type="Proteomes" id="UP000826212"/>
    </source>
</evidence>
<accession>A0AC61NBA7</accession>
<dbReference type="Proteomes" id="UP000826212">
    <property type="component" value="Chromosome"/>
</dbReference>
<organism evidence="1 2">
    <name type="scientific">Halosquirtibacter laminarini</name>
    <dbReference type="NCBI Taxonomy" id="3374600"/>
    <lineage>
        <taxon>Bacteria</taxon>
        <taxon>Pseudomonadati</taxon>
        <taxon>Bacteroidota</taxon>
        <taxon>Bacteroidia</taxon>
        <taxon>Marinilabiliales</taxon>
        <taxon>Prolixibacteraceae</taxon>
        <taxon>Halosquirtibacter</taxon>
    </lineage>
</organism>
<proteinExistence type="predicted"/>
<dbReference type="EMBL" id="CP081303">
    <property type="protein sequence ID" value="QZE12756.1"/>
    <property type="molecule type" value="Genomic_DNA"/>
</dbReference>
<gene>
    <name evidence="1" type="ORF">K4L44_09150</name>
</gene>
<keyword evidence="2" id="KW-1185">Reference proteome</keyword>
<protein>
    <submittedName>
        <fullName evidence="1">Sulfite exporter TauE/SafE family protein</fullName>
    </submittedName>
</protein>
<reference evidence="1" key="1">
    <citation type="submission" date="2021-08" db="EMBL/GenBank/DDBJ databases">
        <title>Novel anaerobic bacterium isolated from sea squirt in East Sea, Republic of Korea.</title>
        <authorList>
            <person name="Nguyen T.H."/>
            <person name="Li Z."/>
            <person name="Lee Y.-J."/>
            <person name="Ko J."/>
            <person name="Kim S.-G."/>
        </authorList>
    </citation>
    <scope>NUCLEOTIDE SEQUENCE</scope>
    <source>
        <strain evidence="1">KCTC 25031</strain>
    </source>
</reference>
<sequence>MDHTLVLLCLVIAGASLLKGMTSFGFSLMAFPILLNFYSPLILVPMLTLCNVLTSAQIVLTTKVKKKNTEKPNHWLLIAGVVGIVPGVLLLQTLDVDTLKVIVGVIFVLLSILFLSGFRFKIKHPIRAQIIAGTTAGFLGGALSVSGPPLVLFLTSMKFTNQQFRLHFARFSVLTSSVAFIGYFLSGMITGEVWKLFFISFPILILGTILGQKLSTKVSIRFFQVLCISISLCAGIWSLITGLQL</sequence>
<name>A0AC61NBA7_9BACT</name>